<dbReference type="AlphaFoldDB" id="A0A8G2FGP9"/>
<evidence type="ECO:0000259" key="1">
    <source>
        <dbReference type="PROSITE" id="PS50263"/>
    </source>
</evidence>
<dbReference type="SUPFAM" id="SSF56317">
    <property type="entry name" value="Carbon-nitrogen hydrolase"/>
    <property type="match status" value="1"/>
</dbReference>
<accession>A0A8G2FGP9</accession>
<dbReference type="RefSeq" id="WP_029314205.1">
    <property type="nucleotide sequence ID" value="NZ_FTNE01000011.1"/>
</dbReference>
<name>A0A8G2FGP9_ACIRU</name>
<sequence length="289" mass="30767">MHIALSPFPILRPTSLDDFAARIETLLRAAKAGQADALVLPEYASMALAGAFVTSPDVTAELAAVVEHADALVAACRTLARTHGIMLLPGTVPMRGPDGRIRNRAPLIDGAGRIAFQDKRVMTRFEAERWGITPGGPPRVFETDFGRIGIAICYDSEFPLLIRAQTLAGADIILIPTCTDTLHGFNRVRLSARARALENQCFTAVAPTTGIAPWSATLDENRGYACAFGPVDRGFPDDGLIARGPLDAPDLLYVNLDPAALAATRADPAVRNHTDWPDNPAPASVVALA</sequence>
<feature type="domain" description="CN hydrolase" evidence="1">
    <location>
        <begin position="1"/>
        <end position="258"/>
    </location>
</feature>
<dbReference type="InterPro" id="IPR003010">
    <property type="entry name" value="C-N_Hydrolase"/>
</dbReference>
<protein>
    <submittedName>
        <fullName evidence="2">Predicted amidohydrolase</fullName>
    </submittedName>
</protein>
<dbReference type="EMBL" id="FTNE01000011">
    <property type="protein sequence ID" value="SIQ87901.1"/>
    <property type="molecule type" value="Genomic_DNA"/>
</dbReference>
<dbReference type="InterPro" id="IPR036526">
    <property type="entry name" value="C-N_Hydrolase_sf"/>
</dbReference>
<organism evidence="2 3">
    <name type="scientific">Acidiphilium rubrum</name>
    <dbReference type="NCBI Taxonomy" id="526"/>
    <lineage>
        <taxon>Bacteria</taxon>
        <taxon>Pseudomonadati</taxon>
        <taxon>Pseudomonadota</taxon>
        <taxon>Alphaproteobacteria</taxon>
        <taxon>Acetobacterales</taxon>
        <taxon>Acidocellaceae</taxon>
        <taxon>Acidiphilium</taxon>
    </lineage>
</organism>
<proteinExistence type="predicted"/>
<reference evidence="2 3" key="1">
    <citation type="submission" date="2017-01" db="EMBL/GenBank/DDBJ databases">
        <authorList>
            <person name="Varghese N."/>
            <person name="Submissions S."/>
        </authorList>
    </citation>
    <scope>NUCLEOTIDE SEQUENCE [LARGE SCALE GENOMIC DNA]</scope>
    <source>
        <strain evidence="2 3">ATCC 35905</strain>
    </source>
</reference>
<dbReference type="OrthoDB" id="9811121at2"/>
<dbReference type="Proteomes" id="UP000186308">
    <property type="component" value="Unassembled WGS sequence"/>
</dbReference>
<dbReference type="PROSITE" id="PS50263">
    <property type="entry name" value="CN_HYDROLASE"/>
    <property type="match status" value="1"/>
</dbReference>
<dbReference type="GO" id="GO:0016787">
    <property type="term" value="F:hydrolase activity"/>
    <property type="evidence" value="ECO:0007669"/>
    <property type="project" value="UniProtKB-KW"/>
</dbReference>
<keyword evidence="3" id="KW-1185">Reference proteome</keyword>
<dbReference type="CDD" id="cd07574">
    <property type="entry name" value="nitrilase_Rim1_like"/>
    <property type="match status" value="1"/>
</dbReference>
<dbReference type="Pfam" id="PF00795">
    <property type="entry name" value="CN_hydrolase"/>
    <property type="match status" value="1"/>
</dbReference>
<keyword evidence="2" id="KW-0378">Hydrolase</keyword>
<evidence type="ECO:0000313" key="2">
    <source>
        <dbReference type="EMBL" id="SIQ87901.1"/>
    </source>
</evidence>
<dbReference type="PANTHER" id="PTHR23088:SF50">
    <property type="entry name" value="HYDROLASE YHCX"/>
    <property type="match status" value="1"/>
</dbReference>
<dbReference type="Gene3D" id="3.60.110.10">
    <property type="entry name" value="Carbon-nitrogen hydrolase"/>
    <property type="match status" value="1"/>
</dbReference>
<dbReference type="PANTHER" id="PTHR23088">
    <property type="entry name" value="NITRILASE-RELATED"/>
    <property type="match status" value="1"/>
</dbReference>
<evidence type="ECO:0000313" key="3">
    <source>
        <dbReference type="Proteomes" id="UP000186308"/>
    </source>
</evidence>
<gene>
    <name evidence="2" type="ORF">SAMN05421828_1113</name>
</gene>
<comment type="caution">
    <text evidence="2">The sequence shown here is derived from an EMBL/GenBank/DDBJ whole genome shotgun (WGS) entry which is preliminary data.</text>
</comment>